<dbReference type="GO" id="GO:0009653">
    <property type="term" value="P:anatomical structure morphogenesis"/>
    <property type="evidence" value="ECO:0007669"/>
    <property type="project" value="UniProtKB-ARBA"/>
</dbReference>
<dbReference type="SMART" id="SM00409">
    <property type="entry name" value="IG"/>
    <property type="match status" value="4"/>
</dbReference>
<feature type="domain" description="Fibronectin type-III" evidence="16">
    <location>
        <begin position="769"/>
        <end position="863"/>
    </location>
</feature>
<evidence type="ECO:0000313" key="17">
    <source>
        <dbReference type="EMBL" id="CAL4087963.1"/>
    </source>
</evidence>
<accession>A0AAV2QJ75</accession>
<reference evidence="17 18" key="1">
    <citation type="submission" date="2024-05" db="EMBL/GenBank/DDBJ databases">
        <authorList>
            <person name="Wallberg A."/>
        </authorList>
    </citation>
    <scope>NUCLEOTIDE SEQUENCE [LARGE SCALE GENOMIC DNA]</scope>
</reference>
<dbReference type="SUPFAM" id="SSF48726">
    <property type="entry name" value="Immunoglobulin"/>
    <property type="match status" value="4"/>
</dbReference>
<comment type="subcellular location">
    <subcellularLocation>
        <location evidence="1">Membrane</location>
        <topology evidence="1">Single-pass membrane protein</topology>
    </subcellularLocation>
    <subcellularLocation>
        <location evidence="12">Synapse</location>
    </subcellularLocation>
</comment>
<dbReference type="Pfam" id="PF00041">
    <property type="entry name" value="fn3"/>
    <property type="match status" value="4"/>
</dbReference>
<evidence type="ECO:0008006" key="19">
    <source>
        <dbReference type="Google" id="ProtNLM"/>
    </source>
</evidence>
<dbReference type="InterPro" id="IPR013783">
    <property type="entry name" value="Ig-like_fold"/>
</dbReference>
<keyword evidence="8" id="KW-0770">Synapse</keyword>
<keyword evidence="5" id="KW-0130">Cell adhesion</keyword>
<dbReference type="GO" id="GO:0005886">
    <property type="term" value="C:plasma membrane"/>
    <property type="evidence" value="ECO:0007669"/>
    <property type="project" value="UniProtKB-SubCell"/>
</dbReference>
<evidence type="ECO:0000256" key="1">
    <source>
        <dbReference type="ARBA" id="ARBA00004167"/>
    </source>
</evidence>
<feature type="domain" description="Ig-like" evidence="15">
    <location>
        <begin position="1"/>
        <end position="75"/>
    </location>
</feature>
<feature type="domain" description="Fibronectin type-III" evidence="16">
    <location>
        <begin position="278"/>
        <end position="371"/>
    </location>
</feature>
<feature type="domain" description="Fibronectin type-III" evidence="16">
    <location>
        <begin position="376"/>
        <end position="474"/>
    </location>
</feature>
<comment type="caution">
    <text evidence="17">The sequence shown here is derived from an EMBL/GenBank/DDBJ whole genome shotgun (WGS) entry which is preliminary data.</text>
</comment>
<dbReference type="PANTHER" id="PTHR44170">
    <property type="entry name" value="PROTEIN SIDEKICK"/>
    <property type="match status" value="1"/>
</dbReference>
<keyword evidence="11" id="KW-0393">Immunoglobulin domain</keyword>
<evidence type="ECO:0000259" key="15">
    <source>
        <dbReference type="PROSITE" id="PS50835"/>
    </source>
</evidence>
<dbReference type="Proteomes" id="UP001497623">
    <property type="component" value="Unassembled WGS sequence"/>
</dbReference>
<feature type="domain" description="Fibronectin type-III" evidence="16">
    <location>
        <begin position="580"/>
        <end position="671"/>
    </location>
</feature>
<gene>
    <name evidence="17" type="ORF">MNOR_LOCUS13382</name>
</gene>
<dbReference type="CDD" id="cd00096">
    <property type="entry name" value="Ig"/>
    <property type="match status" value="1"/>
</dbReference>
<evidence type="ECO:0000256" key="8">
    <source>
        <dbReference type="ARBA" id="ARBA00023018"/>
    </source>
</evidence>
<evidence type="ECO:0000256" key="10">
    <source>
        <dbReference type="ARBA" id="ARBA00023157"/>
    </source>
</evidence>
<feature type="compositionally biased region" description="Polar residues" evidence="13">
    <location>
        <begin position="1237"/>
        <end position="1254"/>
    </location>
</feature>
<evidence type="ECO:0000256" key="4">
    <source>
        <dbReference type="ARBA" id="ARBA00022737"/>
    </source>
</evidence>
<feature type="domain" description="Fibronectin type-III" evidence="16">
    <location>
        <begin position="479"/>
        <end position="576"/>
    </location>
</feature>
<keyword evidence="7 14" id="KW-1133">Transmembrane helix</keyword>
<feature type="region of interest" description="Disordered" evidence="13">
    <location>
        <begin position="1201"/>
        <end position="1254"/>
    </location>
</feature>
<dbReference type="CDD" id="cd00063">
    <property type="entry name" value="FN3"/>
    <property type="match status" value="5"/>
</dbReference>
<feature type="domain" description="Fibronectin type-III" evidence="16">
    <location>
        <begin position="865"/>
        <end position="958"/>
    </location>
</feature>
<evidence type="ECO:0000256" key="13">
    <source>
        <dbReference type="SAM" id="MobiDB-lite"/>
    </source>
</evidence>
<keyword evidence="4" id="KW-0677">Repeat</keyword>
<dbReference type="GO" id="GO:0098609">
    <property type="term" value="P:cell-cell adhesion"/>
    <property type="evidence" value="ECO:0007669"/>
    <property type="project" value="TreeGrafter"/>
</dbReference>
<dbReference type="InterPro" id="IPR013098">
    <property type="entry name" value="Ig_I-set"/>
</dbReference>
<evidence type="ECO:0000313" key="18">
    <source>
        <dbReference type="Proteomes" id="UP001497623"/>
    </source>
</evidence>
<dbReference type="InterPro" id="IPR003599">
    <property type="entry name" value="Ig_sub"/>
</dbReference>
<feature type="region of interest" description="Disordered" evidence="13">
    <location>
        <begin position="850"/>
        <end position="872"/>
    </location>
</feature>
<proteinExistence type="predicted"/>
<dbReference type="Pfam" id="PF25059">
    <property type="entry name" value="FN3_DSCAM-DSCAML_C"/>
    <property type="match status" value="1"/>
</dbReference>
<keyword evidence="10" id="KW-1015">Disulfide bond</keyword>
<sequence length="1341" mass="145139">QVVCSVTRGDMPLNITWLKDGQPLYSSNHLGISLRPIDQYSTILSLAHAQAHHTGNYSCRAANLARTVEQAATLLVRVPPSWVTAPQDAAATLGGVAVIPCYAQGFPKPTVTWRRQQGDVINQYGNSGLSQGLGSGSRVVANGSLVLTNVRPDDEGRYVCEAVNGVGAGLTRQITVTVNAPPRFDQSLQKTVSVRRGAPATLACLAYGDTPMTILWQAPHMHNLDTGMVQEVSSGLRGELRLPSVNAEDTGTFTCTATNSYGHDTFTVTLMVQDVPPAPHGLRLAERGSRFVVVTWLPSPSEATIEKYIVEFRKASGSSNKKEVATIYGEATTARLSPLSPDTNYLVRVQAVNKLGSSPPSEPLQVSSQGEAPSAVPQSFRVEAVSSSSIRVTWESPPQVTHNGHLIGYKIGLRSINAEGSYNFSSVSVGPDGGGQELLEGLHAYTQYQVVVGAYNSHGSGPLSPPAAVRTREAVPSSPPLNVECSVGGGRRALVIRWAPPLPKDHNGNLLAYKLTLFNFHSYSDHVEETTRNVNDLEETVGGLRAWTNYTVTVAATTRAGHGPNSPDLTCTTGEDVAGVPPGLRVLQSGSHKALLSWLVPDPPTGILLGYTLHHRSPHARTATKTALHAHAFAHTLNHLVQGSHEFWLTARTRVGEGPPTSPTKLTLMDKVPEGVSSLGKTVVSSVGNDVRLPCATVGQPPPQPVWTRTPQGVITDKRYRMEVDGSLLIRSVVRTDSGNFTCSIQSATFNQMNSHISTTYSLNIIVPPHSPLVHIVEATSSSLTVSWSSGDTGGAAIRSWALWWREAAGGGAWHTTEMGRSTSKHSIRDLNCGKEYQVYMTATNAIGTSPGSHPLTARTSGSAPVSPPAQRVASGNSSGVWIWLDRWQDGGCPISHYTLQILTPQDKIWTTLASSLAPQDVYEVAGLQQQTTFGIRLTAHNAAGSSTSIVQISTGPGMAVSSPPSGALEAVPSVPLHTDPRLLGSAIASLFTLVLTVAAIVICLRRRAATESDGELSQKDYMIEEKKSSILHHKESHYATVRKPQPIPQVMDRIPEYSEDIYPYATFQLRDGRDDTKTTKFQTFVYQDNPYGVTEARPKNRPIPSPTRHHRSGKNCEIYQRQIRSESEEYDSQQSESETEHPTSSKTESSNQLDSATLESHAHLHYLPLDAGTTVGTLKRQESSGRRSSNQTIHHNLIYHTTESSTSPEQSPVVERKSFPRKAGINKSDNPRILGSDNTTESSSLRKSSMTQETSLIIPKKLVQSAVSTDKYLYSQRITPPAGFSSVSHKELSEAECDLDIRGGNPQIREGALQRERQLPSQFAEYVVPGRKKRDYSIKV</sequence>
<feature type="domain" description="Ig-like" evidence="15">
    <location>
        <begin position="182"/>
        <end position="269"/>
    </location>
</feature>
<feature type="region of interest" description="Disordered" evidence="13">
    <location>
        <begin position="356"/>
        <end position="377"/>
    </location>
</feature>
<dbReference type="InterPro" id="IPR036116">
    <property type="entry name" value="FN3_sf"/>
</dbReference>
<dbReference type="FunFam" id="2.60.40.10:FF:000028">
    <property type="entry name" value="Neuronal cell adhesion molecule"/>
    <property type="match status" value="2"/>
</dbReference>
<feature type="compositionally biased region" description="Polar residues" evidence="13">
    <location>
        <begin position="1145"/>
        <end position="1156"/>
    </location>
</feature>
<feature type="non-terminal residue" evidence="17">
    <location>
        <position position="1"/>
    </location>
</feature>
<feature type="non-terminal residue" evidence="17">
    <location>
        <position position="1341"/>
    </location>
</feature>
<organism evidence="17 18">
    <name type="scientific">Meganyctiphanes norvegica</name>
    <name type="common">Northern krill</name>
    <name type="synonym">Thysanopoda norvegica</name>
    <dbReference type="NCBI Taxonomy" id="48144"/>
    <lineage>
        <taxon>Eukaryota</taxon>
        <taxon>Metazoa</taxon>
        <taxon>Ecdysozoa</taxon>
        <taxon>Arthropoda</taxon>
        <taxon>Crustacea</taxon>
        <taxon>Multicrustacea</taxon>
        <taxon>Malacostraca</taxon>
        <taxon>Eumalacostraca</taxon>
        <taxon>Eucarida</taxon>
        <taxon>Euphausiacea</taxon>
        <taxon>Euphausiidae</taxon>
        <taxon>Meganyctiphanes</taxon>
    </lineage>
</organism>
<dbReference type="InterPro" id="IPR056754">
    <property type="entry name" value="DSCAM/DSCAML_C"/>
</dbReference>
<dbReference type="SUPFAM" id="SSF49265">
    <property type="entry name" value="Fibronectin type III"/>
    <property type="match status" value="3"/>
</dbReference>
<dbReference type="GO" id="GO:0007399">
    <property type="term" value="P:nervous system development"/>
    <property type="evidence" value="ECO:0007669"/>
    <property type="project" value="UniProtKB-KW"/>
</dbReference>
<feature type="domain" description="Ig-like" evidence="15">
    <location>
        <begin position="673"/>
        <end position="762"/>
    </location>
</feature>
<keyword evidence="18" id="KW-1185">Reference proteome</keyword>
<dbReference type="InterPro" id="IPR003961">
    <property type="entry name" value="FN3_dom"/>
</dbReference>
<dbReference type="InterPro" id="IPR007110">
    <property type="entry name" value="Ig-like_dom"/>
</dbReference>
<evidence type="ECO:0000256" key="11">
    <source>
        <dbReference type="ARBA" id="ARBA00023319"/>
    </source>
</evidence>
<evidence type="ECO:0000256" key="3">
    <source>
        <dbReference type="ARBA" id="ARBA00022729"/>
    </source>
</evidence>
<dbReference type="SMART" id="SM00406">
    <property type="entry name" value="IGv"/>
    <property type="match status" value="1"/>
</dbReference>
<dbReference type="Pfam" id="PF07679">
    <property type="entry name" value="I-set"/>
    <property type="match status" value="2"/>
</dbReference>
<evidence type="ECO:0000256" key="14">
    <source>
        <dbReference type="SAM" id="Phobius"/>
    </source>
</evidence>
<feature type="compositionally biased region" description="Polar residues" evidence="13">
    <location>
        <begin position="356"/>
        <end position="371"/>
    </location>
</feature>
<evidence type="ECO:0000256" key="7">
    <source>
        <dbReference type="ARBA" id="ARBA00022989"/>
    </source>
</evidence>
<dbReference type="PROSITE" id="PS50835">
    <property type="entry name" value="IG_LIKE"/>
    <property type="match status" value="4"/>
</dbReference>
<evidence type="ECO:0000256" key="5">
    <source>
        <dbReference type="ARBA" id="ARBA00022889"/>
    </source>
</evidence>
<name>A0AAV2QJ75_MEGNR</name>
<feature type="region of interest" description="Disordered" evidence="13">
    <location>
        <begin position="1092"/>
        <end position="1156"/>
    </location>
</feature>
<keyword evidence="6" id="KW-0524">Neurogenesis</keyword>
<dbReference type="Pfam" id="PF13927">
    <property type="entry name" value="Ig_3"/>
    <property type="match status" value="2"/>
</dbReference>
<dbReference type="GO" id="GO:0045202">
    <property type="term" value="C:synapse"/>
    <property type="evidence" value="ECO:0007669"/>
    <property type="project" value="UniProtKB-SubCell"/>
</dbReference>
<dbReference type="PANTHER" id="PTHR44170:SF56">
    <property type="entry name" value="FIBRONECTIN TYPE-III DOMAIN-CONTAINING PROTEIN"/>
    <property type="match status" value="1"/>
</dbReference>
<dbReference type="SMART" id="SM00060">
    <property type="entry name" value="FN3"/>
    <property type="match status" value="6"/>
</dbReference>
<feature type="transmembrane region" description="Helical" evidence="14">
    <location>
        <begin position="983"/>
        <end position="1005"/>
    </location>
</feature>
<feature type="compositionally biased region" description="Polar residues" evidence="13">
    <location>
        <begin position="850"/>
        <end position="864"/>
    </location>
</feature>
<dbReference type="InterPro" id="IPR013106">
    <property type="entry name" value="Ig_V-set"/>
</dbReference>
<feature type="domain" description="Ig-like" evidence="15">
    <location>
        <begin position="80"/>
        <end position="177"/>
    </location>
</feature>
<evidence type="ECO:0000256" key="9">
    <source>
        <dbReference type="ARBA" id="ARBA00023136"/>
    </source>
</evidence>
<dbReference type="PROSITE" id="PS50853">
    <property type="entry name" value="FN3"/>
    <property type="match status" value="6"/>
</dbReference>
<keyword evidence="9 14" id="KW-0472">Membrane</keyword>
<evidence type="ECO:0000259" key="16">
    <source>
        <dbReference type="PROSITE" id="PS50853"/>
    </source>
</evidence>
<dbReference type="GO" id="GO:0030154">
    <property type="term" value="P:cell differentiation"/>
    <property type="evidence" value="ECO:0007669"/>
    <property type="project" value="UniProtKB-ARBA"/>
</dbReference>
<dbReference type="InterPro" id="IPR036179">
    <property type="entry name" value="Ig-like_dom_sf"/>
</dbReference>
<keyword evidence="3" id="KW-0732">Signal</keyword>
<keyword evidence="2 14" id="KW-0812">Transmembrane</keyword>
<evidence type="ECO:0000256" key="2">
    <source>
        <dbReference type="ARBA" id="ARBA00022692"/>
    </source>
</evidence>
<evidence type="ECO:0000256" key="12">
    <source>
        <dbReference type="ARBA" id="ARBA00034103"/>
    </source>
</evidence>
<protein>
    <recommendedName>
        <fullName evidence="19">Down syndrome cell adhesion molecule-like protein Dscam2</fullName>
    </recommendedName>
</protein>
<dbReference type="SMART" id="SM00408">
    <property type="entry name" value="IGc2"/>
    <property type="match status" value="4"/>
</dbReference>
<feature type="compositionally biased region" description="Low complexity" evidence="13">
    <location>
        <begin position="1202"/>
        <end position="1214"/>
    </location>
</feature>
<dbReference type="InterPro" id="IPR003598">
    <property type="entry name" value="Ig_sub2"/>
</dbReference>
<dbReference type="EMBL" id="CAXKWB010007637">
    <property type="protein sequence ID" value="CAL4087963.1"/>
    <property type="molecule type" value="Genomic_DNA"/>
</dbReference>
<dbReference type="FunFam" id="2.60.40.10:FF:000104">
    <property type="entry name" value="Down syndrome cell adhesion molecule b"/>
    <property type="match status" value="1"/>
</dbReference>
<dbReference type="Gene3D" id="2.60.40.10">
    <property type="entry name" value="Immunoglobulins"/>
    <property type="match status" value="10"/>
</dbReference>
<evidence type="ECO:0000256" key="6">
    <source>
        <dbReference type="ARBA" id="ARBA00022902"/>
    </source>
</evidence>